<evidence type="ECO:0000313" key="3">
    <source>
        <dbReference type="Proteomes" id="UP001623041"/>
    </source>
</evidence>
<feature type="transmembrane region" description="Helical" evidence="1">
    <location>
        <begin position="69"/>
        <end position="94"/>
    </location>
</feature>
<evidence type="ECO:0000256" key="1">
    <source>
        <dbReference type="SAM" id="Phobius"/>
    </source>
</evidence>
<protein>
    <recommendedName>
        <fullName evidence="4">DUF5668 domain-containing protein</fullName>
    </recommendedName>
</protein>
<sequence length="307" mass="34040">MRTWRVGTFSMGASLLFLGLFLFFSRILNFNLVQVMTAWWPLLLVVLGVEILLYLFLSRQEKPVLKYDFLSIFFVGVIGTVGIAFAVLSATGLMDKAEEVMAREERSFELPAFSYQMDDSIKRVVVRTVGYDMTIEATEEREVSMFGTYRVQTGKKEKLLKSADDIIAANKKGDTLYLNIKTLPNEIGPFESQGMVAGTILVPKDVKLEVIGTGNSLTLKPRMLANDWDIESASSIIVDVSENNNLKVAAVGVEHVSGKDGEWQVSEKENVEGVDAGSSKNAVYQSGEGKYRIHIANAYDVSLNSNH</sequence>
<dbReference type="Proteomes" id="UP001623041">
    <property type="component" value="Unassembled WGS sequence"/>
</dbReference>
<reference evidence="2 3" key="1">
    <citation type="submission" date="2024-11" db="EMBL/GenBank/DDBJ databases">
        <authorList>
            <person name="Lucas J.A."/>
        </authorList>
    </citation>
    <scope>NUCLEOTIDE SEQUENCE [LARGE SCALE GENOMIC DNA]</scope>
    <source>
        <strain evidence="2 3">Z 5.4</strain>
    </source>
</reference>
<comment type="caution">
    <text evidence="2">The sequence shown here is derived from an EMBL/GenBank/DDBJ whole genome shotgun (WGS) entry which is preliminary data.</text>
</comment>
<name>A0ABW8RFK5_9BACI</name>
<keyword evidence="1" id="KW-0812">Transmembrane</keyword>
<gene>
    <name evidence="2" type="ORF">ACJEBI_11285</name>
</gene>
<keyword evidence="1" id="KW-0472">Membrane</keyword>
<dbReference type="RefSeq" id="WP_406580674.1">
    <property type="nucleotide sequence ID" value="NZ_JBJHQH010000007.1"/>
</dbReference>
<organism evidence="2 3">
    <name type="scientific">Bacillus salipaludis</name>
    <dbReference type="NCBI Taxonomy" id="2547811"/>
    <lineage>
        <taxon>Bacteria</taxon>
        <taxon>Bacillati</taxon>
        <taxon>Bacillota</taxon>
        <taxon>Bacilli</taxon>
        <taxon>Bacillales</taxon>
        <taxon>Bacillaceae</taxon>
        <taxon>Bacillus</taxon>
    </lineage>
</organism>
<accession>A0ABW8RFK5</accession>
<dbReference type="EMBL" id="JBJHQH010000007">
    <property type="protein sequence ID" value="MFK9092063.1"/>
    <property type="molecule type" value="Genomic_DNA"/>
</dbReference>
<keyword evidence="3" id="KW-1185">Reference proteome</keyword>
<evidence type="ECO:0008006" key="4">
    <source>
        <dbReference type="Google" id="ProtNLM"/>
    </source>
</evidence>
<feature type="transmembrane region" description="Helical" evidence="1">
    <location>
        <begin position="39"/>
        <end position="57"/>
    </location>
</feature>
<keyword evidence="1" id="KW-1133">Transmembrane helix</keyword>
<evidence type="ECO:0000313" key="2">
    <source>
        <dbReference type="EMBL" id="MFK9092063.1"/>
    </source>
</evidence>
<proteinExistence type="predicted"/>